<name>A0A8X6TSW0_NEPPI</name>
<dbReference type="EMBL" id="BMAW01110486">
    <property type="protein sequence ID" value="GFT43326.1"/>
    <property type="molecule type" value="Genomic_DNA"/>
</dbReference>
<evidence type="ECO:0000313" key="2">
    <source>
        <dbReference type="EMBL" id="GFT43326.1"/>
    </source>
</evidence>
<evidence type="ECO:0000256" key="1">
    <source>
        <dbReference type="SAM" id="MobiDB-lite"/>
    </source>
</evidence>
<evidence type="ECO:0000313" key="3">
    <source>
        <dbReference type="Proteomes" id="UP000887013"/>
    </source>
</evidence>
<reference evidence="2" key="1">
    <citation type="submission" date="2020-08" db="EMBL/GenBank/DDBJ databases">
        <title>Multicomponent nature underlies the extraordinary mechanical properties of spider dragline silk.</title>
        <authorList>
            <person name="Kono N."/>
            <person name="Nakamura H."/>
            <person name="Mori M."/>
            <person name="Yoshida Y."/>
            <person name="Ohtoshi R."/>
            <person name="Malay A.D."/>
            <person name="Moran D.A.P."/>
            <person name="Tomita M."/>
            <person name="Numata K."/>
            <person name="Arakawa K."/>
        </authorList>
    </citation>
    <scope>NUCLEOTIDE SEQUENCE</scope>
</reference>
<sequence length="101" mass="11416">MDCSEQYFVIPPVHKTTTLFPYKRKAIIYTPKFKQNEATAPEKSEPGLTYGWRRHLPGLPTAASLAEETAKDVSREPYCSEMKGPPYTSGDRPRHSTLNNS</sequence>
<feature type="region of interest" description="Disordered" evidence="1">
    <location>
        <begin position="65"/>
        <end position="101"/>
    </location>
</feature>
<dbReference type="AlphaFoldDB" id="A0A8X6TSW0"/>
<protein>
    <submittedName>
        <fullName evidence="2">Uncharacterized protein</fullName>
    </submittedName>
</protein>
<dbReference type="Proteomes" id="UP000887013">
    <property type="component" value="Unassembled WGS sequence"/>
</dbReference>
<organism evidence="2 3">
    <name type="scientific">Nephila pilipes</name>
    <name type="common">Giant wood spider</name>
    <name type="synonym">Nephila maculata</name>
    <dbReference type="NCBI Taxonomy" id="299642"/>
    <lineage>
        <taxon>Eukaryota</taxon>
        <taxon>Metazoa</taxon>
        <taxon>Ecdysozoa</taxon>
        <taxon>Arthropoda</taxon>
        <taxon>Chelicerata</taxon>
        <taxon>Arachnida</taxon>
        <taxon>Araneae</taxon>
        <taxon>Araneomorphae</taxon>
        <taxon>Entelegynae</taxon>
        <taxon>Araneoidea</taxon>
        <taxon>Nephilidae</taxon>
        <taxon>Nephila</taxon>
    </lineage>
</organism>
<comment type="caution">
    <text evidence="2">The sequence shown here is derived from an EMBL/GenBank/DDBJ whole genome shotgun (WGS) entry which is preliminary data.</text>
</comment>
<keyword evidence="3" id="KW-1185">Reference proteome</keyword>
<gene>
    <name evidence="2" type="ORF">NPIL_360941</name>
</gene>
<proteinExistence type="predicted"/>
<accession>A0A8X6TSW0</accession>